<dbReference type="InterPro" id="IPR001254">
    <property type="entry name" value="Trypsin_dom"/>
</dbReference>
<keyword evidence="3" id="KW-1185">Reference proteome</keyword>
<proteinExistence type="predicted"/>
<accession>A0ABN7V4Q9</accession>
<evidence type="ECO:0000313" key="3">
    <source>
        <dbReference type="Proteomes" id="UP000789901"/>
    </source>
</evidence>
<gene>
    <name evidence="2" type="ORF">GMARGA_LOCUS14370</name>
</gene>
<dbReference type="EMBL" id="CAJVQB010009497">
    <property type="protein sequence ID" value="CAG8730706.1"/>
    <property type="molecule type" value="Genomic_DNA"/>
</dbReference>
<protein>
    <submittedName>
        <fullName evidence="2">27554_t:CDS:1</fullName>
    </submittedName>
</protein>
<reference evidence="2 3" key="1">
    <citation type="submission" date="2021-06" db="EMBL/GenBank/DDBJ databases">
        <authorList>
            <person name="Kallberg Y."/>
            <person name="Tangrot J."/>
            <person name="Rosling A."/>
        </authorList>
    </citation>
    <scope>NUCLEOTIDE SEQUENCE [LARGE SCALE GENOMIC DNA]</scope>
    <source>
        <strain evidence="2 3">120-4 pot B 10/14</strain>
    </source>
</reference>
<dbReference type="Gene3D" id="2.40.10.10">
    <property type="entry name" value="Trypsin-like serine proteases"/>
    <property type="match status" value="2"/>
</dbReference>
<name>A0ABN7V4Q9_GIGMA</name>
<sequence>MQYSEAYPTSTTLKSEIEKRSAQILPVLLGGEGFHDINGQPRCSVGLWVHDSNGQNYIMTAGHCVNSYTPRNAQGFVDLYQLGWYSPPTYRYIGPYEYYSSVPYDFGLIRQIGTNVTLSAMINNLDINHPNPYAVLFIGDTKMVTSAGASICKSGRITHVTCGEVLEFGVVSLRQLPDHIIEMRWEMITTSIKATFGDSGGTVFTYSAIAPYVSVVGTVVGGNDYICDFLPLSVSFRVSRLVYNLSLNVVVIPSH</sequence>
<dbReference type="InterPro" id="IPR009003">
    <property type="entry name" value="Peptidase_S1_PA"/>
</dbReference>
<dbReference type="InterPro" id="IPR043504">
    <property type="entry name" value="Peptidase_S1_PA_chymotrypsin"/>
</dbReference>
<comment type="caution">
    <text evidence="2">The sequence shown here is derived from an EMBL/GenBank/DDBJ whole genome shotgun (WGS) entry which is preliminary data.</text>
</comment>
<evidence type="ECO:0000259" key="1">
    <source>
        <dbReference type="Pfam" id="PF00089"/>
    </source>
</evidence>
<dbReference type="SUPFAM" id="SSF50494">
    <property type="entry name" value="Trypsin-like serine proteases"/>
    <property type="match status" value="1"/>
</dbReference>
<dbReference type="CDD" id="cd21112">
    <property type="entry name" value="alphaLP-like"/>
    <property type="match status" value="1"/>
</dbReference>
<dbReference type="Pfam" id="PF00089">
    <property type="entry name" value="Trypsin"/>
    <property type="match status" value="1"/>
</dbReference>
<dbReference type="Proteomes" id="UP000789901">
    <property type="component" value="Unassembled WGS sequence"/>
</dbReference>
<evidence type="ECO:0000313" key="2">
    <source>
        <dbReference type="EMBL" id="CAG8730706.1"/>
    </source>
</evidence>
<feature type="domain" description="Peptidase S1" evidence="1">
    <location>
        <begin position="54"/>
        <end position="222"/>
    </location>
</feature>
<organism evidence="2 3">
    <name type="scientific">Gigaspora margarita</name>
    <dbReference type="NCBI Taxonomy" id="4874"/>
    <lineage>
        <taxon>Eukaryota</taxon>
        <taxon>Fungi</taxon>
        <taxon>Fungi incertae sedis</taxon>
        <taxon>Mucoromycota</taxon>
        <taxon>Glomeromycotina</taxon>
        <taxon>Glomeromycetes</taxon>
        <taxon>Diversisporales</taxon>
        <taxon>Gigasporaceae</taxon>
        <taxon>Gigaspora</taxon>
    </lineage>
</organism>